<evidence type="ECO:0000313" key="3">
    <source>
        <dbReference type="Proteomes" id="UP000256304"/>
    </source>
</evidence>
<dbReference type="AlphaFoldDB" id="A0A3D9SLB3"/>
<evidence type="ECO:0000313" key="2">
    <source>
        <dbReference type="EMBL" id="REE91720.1"/>
    </source>
</evidence>
<feature type="transmembrane region" description="Helical" evidence="1">
    <location>
        <begin position="85"/>
        <end position="101"/>
    </location>
</feature>
<dbReference type="RefSeq" id="WP_116188048.1">
    <property type="nucleotide sequence ID" value="NZ_QTTN01000004.1"/>
</dbReference>
<sequence>MPRNLLKYKNVVAALLVIILMLVSSIVLGQKDILFPEIAGMAIGVMAFPVPNWIKRPIHLWISPSLAAFLGTALNEMSISPLLKLWLYLIIIIILMHLFRVHFAPTIPAGLLPFFLGLHDYVFAITTTIFTFLIMLGALKMKRQEELPNGTQHFRRKTDTFIMSVILCLWIGLAYVAEIQVLLVPPIFVLLFEVFHAPKFGWRKIPTPLAVATLTAILSVGVYRLFPDSILLVGIVNVLITLMLCKLFKALLPGAFGVSLMPLIFPAWGTWWFPIGVFVTAGVLMCLAAAYRQFRMKQAAAVHMEANNAVLK</sequence>
<keyword evidence="1" id="KW-0812">Transmembrane</keyword>
<feature type="transmembrane region" description="Helical" evidence="1">
    <location>
        <begin position="121"/>
        <end position="139"/>
    </location>
</feature>
<dbReference type="EMBL" id="QTTN01000004">
    <property type="protein sequence ID" value="REE91720.1"/>
    <property type="molecule type" value="Genomic_DNA"/>
</dbReference>
<proteinExistence type="predicted"/>
<protein>
    <recommendedName>
        <fullName evidence="4">HPP family protein</fullName>
    </recommendedName>
</protein>
<comment type="caution">
    <text evidence="2">The sequence shown here is derived from an EMBL/GenBank/DDBJ whole genome shotgun (WGS) entry which is preliminary data.</text>
</comment>
<keyword evidence="1" id="KW-1133">Transmembrane helix</keyword>
<feature type="transmembrane region" description="Helical" evidence="1">
    <location>
        <begin position="271"/>
        <end position="291"/>
    </location>
</feature>
<accession>A0A3D9SLB3</accession>
<keyword evidence="1" id="KW-0472">Membrane</keyword>
<dbReference type="OrthoDB" id="7041700at2"/>
<dbReference type="Proteomes" id="UP000256304">
    <property type="component" value="Unassembled WGS sequence"/>
</dbReference>
<keyword evidence="3" id="KW-1185">Reference proteome</keyword>
<feature type="transmembrane region" description="Helical" evidence="1">
    <location>
        <begin position="160"/>
        <end position="185"/>
    </location>
</feature>
<feature type="transmembrane region" description="Helical" evidence="1">
    <location>
        <begin position="230"/>
        <end position="251"/>
    </location>
</feature>
<feature type="transmembrane region" description="Helical" evidence="1">
    <location>
        <begin position="205"/>
        <end position="223"/>
    </location>
</feature>
<organism evidence="2 3">
    <name type="scientific">Paenibacillus taihuensis</name>
    <dbReference type="NCBI Taxonomy" id="1156355"/>
    <lineage>
        <taxon>Bacteria</taxon>
        <taxon>Bacillati</taxon>
        <taxon>Bacillota</taxon>
        <taxon>Bacilli</taxon>
        <taxon>Bacillales</taxon>
        <taxon>Paenibacillaceae</taxon>
        <taxon>Paenibacillus</taxon>
    </lineage>
</organism>
<reference evidence="2 3" key="1">
    <citation type="submission" date="2018-08" db="EMBL/GenBank/DDBJ databases">
        <title>Genomic Encyclopedia of Type Strains, Phase III (KMG-III): the genomes of soil and plant-associated and newly described type strains.</title>
        <authorList>
            <person name="Whitman W."/>
        </authorList>
    </citation>
    <scope>NUCLEOTIDE SEQUENCE [LARGE SCALE GENOMIC DNA]</scope>
    <source>
        <strain evidence="2 3">CGMCC 1.10966</strain>
    </source>
</reference>
<evidence type="ECO:0000256" key="1">
    <source>
        <dbReference type="SAM" id="Phobius"/>
    </source>
</evidence>
<evidence type="ECO:0008006" key="4">
    <source>
        <dbReference type="Google" id="ProtNLM"/>
    </source>
</evidence>
<name>A0A3D9SLB3_9BACL</name>
<gene>
    <name evidence="2" type="ORF">A8990_104230</name>
</gene>